<evidence type="ECO:0000256" key="11">
    <source>
        <dbReference type="ARBA" id="ARBA00023004"/>
    </source>
</evidence>
<evidence type="ECO:0000256" key="2">
    <source>
        <dbReference type="ARBA" id="ARBA00004651"/>
    </source>
</evidence>
<sequence length="319" mass="35675">MFKNLKLKQKFTLSLLLVLIGGIVLSGITLSTVLRRNAQAEVGSTALLLMETMNSVREYTDTQVKPELADQLVRRFLPESVPAYSAREVFESLRKDSDYDDYFYKEATLNPTNLRDKADKFEAQIVEDFRQDSRKTSAEGFRVAQGRRIFYFARPIKISKASCLECHSTPERAPASMIEFYGASGGFGWQEGEIVGAQVISVPASTVIEKANKATLLLLSIVSAIFVLIIILINYLLNNQVIQPLKRMVKTAEEVSRGNMGVEFEQSSNDEVGNIAQAFTRMKRSLMMAMDRINSSSGRRSTGSQSTRTTRNGEQNSPR</sequence>
<dbReference type="GO" id="GO:0020037">
    <property type="term" value="F:heme binding"/>
    <property type="evidence" value="ECO:0007669"/>
    <property type="project" value="InterPro"/>
</dbReference>
<keyword evidence="6" id="KW-0808">Transferase</keyword>
<dbReference type="GO" id="GO:0005886">
    <property type="term" value="C:plasma membrane"/>
    <property type="evidence" value="ECO:0007669"/>
    <property type="project" value="UniProtKB-SubCell"/>
</dbReference>
<feature type="domain" description="HAMP" evidence="17">
    <location>
        <begin position="239"/>
        <end position="291"/>
    </location>
</feature>
<comment type="catalytic activity">
    <reaction evidence="1">
        <text>ATP + protein L-histidine = ADP + protein N-phospho-L-histidine.</text>
        <dbReference type="EC" id="2.7.13.3"/>
    </reaction>
</comment>
<dbReference type="CDD" id="cd06225">
    <property type="entry name" value="HAMP"/>
    <property type="match status" value="1"/>
</dbReference>
<evidence type="ECO:0000259" key="17">
    <source>
        <dbReference type="PROSITE" id="PS50885"/>
    </source>
</evidence>
<dbReference type="Pfam" id="PF00672">
    <property type="entry name" value="HAMP"/>
    <property type="match status" value="1"/>
</dbReference>
<protein>
    <recommendedName>
        <fullName evidence="3">histidine kinase</fullName>
        <ecNumber evidence="3">2.7.13.3</ecNumber>
    </recommendedName>
</protein>
<evidence type="ECO:0000256" key="13">
    <source>
        <dbReference type="ARBA" id="ARBA00023136"/>
    </source>
</evidence>
<gene>
    <name evidence="19" type="ORF">IQ241_01965</name>
</gene>
<evidence type="ECO:0000313" key="20">
    <source>
        <dbReference type="Proteomes" id="UP000636505"/>
    </source>
</evidence>
<keyword evidence="4" id="KW-1003">Cell membrane</keyword>
<organism evidence="19 20">
    <name type="scientific">Vasconcelosia minhoensis LEGE 07310</name>
    <dbReference type="NCBI Taxonomy" id="915328"/>
    <lineage>
        <taxon>Bacteria</taxon>
        <taxon>Bacillati</taxon>
        <taxon>Cyanobacteriota</taxon>
        <taxon>Cyanophyceae</taxon>
        <taxon>Nodosilineales</taxon>
        <taxon>Cymatolegaceae</taxon>
        <taxon>Vasconcelosia</taxon>
        <taxon>Vasconcelosia minhoensis</taxon>
    </lineage>
</organism>
<dbReference type="PANTHER" id="PTHR45528:SF1">
    <property type="entry name" value="SENSOR HISTIDINE KINASE CPXA"/>
    <property type="match status" value="1"/>
</dbReference>
<keyword evidence="20" id="KW-1185">Reference proteome</keyword>
<feature type="transmembrane region" description="Helical" evidence="16">
    <location>
        <begin position="216"/>
        <end position="237"/>
    </location>
</feature>
<evidence type="ECO:0000256" key="1">
    <source>
        <dbReference type="ARBA" id="ARBA00000085"/>
    </source>
</evidence>
<keyword evidence="10" id="KW-0067">ATP-binding</keyword>
<dbReference type="Pfam" id="PF11845">
    <property type="entry name" value="Tll0287-like"/>
    <property type="match status" value="1"/>
</dbReference>
<dbReference type="PROSITE" id="PS51007">
    <property type="entry name" value="CYTC"/>
    <property type="match status" value="1"/>
</dbReference>
<dbReference type="AlphaFoldDB" id="A0A8J7DQ81"/>
<dbReference type="PANTHER" id="PTHR45528">
    <property type="entry name" value="SENSOR HISTIDINE KINASE CPXA"/>
    <property type="match status" value="1"/>
</dbReference>
<evidence type="ECO:0000256" key="10">
    <source>
        <dbReference type="ARBA" id="ARBA00022840"/>
    </source>
</evidence>
<dbReference type="GO" id="GO:0009055">
    <property type="term" value="F:electron transfer activity"/>
    <property type="evidence" value="ECO:0007669"/>
    <property type="project" value="InterPro"/>
</dbReference>
<evidence type="ECO:0000256" key="8">
    <source>
        <dbReference type="ARBA" id="ARBA00022741"/>
    </source>
</evidence>
<feature type="domain" description="Cytochrome c" evidence="18">
    <location>
        <begin position="141"/>
        <end position="283"/>
    </location>
</feature>
<evidence type="ECO:0000256" key="9">
    <source>
        <dbReference type="ARBA" id="ARBA00022777"/>
    </source>
</evidence>
<dbReference type="EMBL" id="JADEXG010000003">
    <property type="protein sequence ID" value="MBE9076069.1"/>
    <property type="molecule type" value="Genomic_DNA"/>
</dbReference>
<keyword evidence="7 14" id="KW-0479">Metal-binding</keyword>
<dbReference type="EC" id="2.7.13.3" evidence="3"/>
<dbReference type="SMART" id="SM00304">
    <property type="entry name" value="HAMP"/>
    <property type="match status" value="1"/>
</dbReference>
<keyword evidence="16" id="KW-0812">Transmembrane</keyword>
<dbReference type="SUPFAM" id="SSF158472">
    <property type="entry name" value="HAMP domain-like"/>
    <property type="match status" value="1"/>
</dbReference>
<keyword evidence="11 14" id="KW-0408">Iron</keyword>
<dbReference type="GO" id="GO:0000160">
    <property type="term" value="P:phosphorelay signal transduction system"/>
    <property type="evidence" value="ECO:0007669"/>
    <property type="project" value="UniProtKB-KW"/>
</dbReference>
<evidence type="ECO:0000256" key="3">
    <source>
        <dbReference type="ARBA" id="ARBA00012438"/>
    </source>
</evidence>
<keyword evidence="5" id="KW-0597">Phosphoprotein</keyword>
<evidence type="ECO:0000256" key="15">
    <source>
        <dbReference type="SAM" id="MobiDB-lite"/>
    </source>
</evidence>
<evidence type="ECO:0000256" key="6">
    <source>
        <dbReference type="ARBA" id="ARBA00022679"/>
    </source>
</evidence>
<evidence type="ECO:0000256" key="5">
    <source>
        <dbReference type="ARBA" id="ARBA00022553"/>
    </source>
</evidence>
<dbReference type="Gene3D" id="6.10.340.10">
    <property type="match status" value="1"/>
</dbReference>
<comment type="caution">
    <text evidence="19">The sequence shown here is derived from an EMBL/GenBank/DDBJ whole genome shotgun (WGS) entry which is preliminary data.</text>
</comment>
<dbReference type="GO" id="GO:0004673">
    <property type="term" value="F:protein histidine kinase activity"/>
    <property type="evidence" value="ECO:0007669"/>
    <property type="project" value="UniProtKB-EC"/>
</dbReference>
<keyword evidence="14" id="KW-0349">Heme</keyword>
<dbReference type="InterPro" id="IPR050398">
    <property type="entry name" value="HssS/ArlS-like"/>
</dbReference>
<keyword evidence="13 16" id="KW-0472">Membrane</keyword>
<accession>A0A8J7DQ81</accession>
<proteinExistence type="predicted"/>
<evidence type="ECO:0000256" key="12">
    <source>
        <dbReference type="ARBA" id="ARBA00023012"/>
    </source>
</evidence>
<feature type="compositionally biased region" description="Low complexity" evidence="15">
    <location>
        <begin position="295"/>
        <end position="310"/>
    </location>
</feature>
<keyword evidence="12" id="KW-0902">Two-component regulatory system</keyword>
<dbReference type="Proteomes" id="UP000636505">
    <property type="component" value="Unassembled WGS sequence"/>
</dbReference>
<name>A0A8J7DQ81_9CYAN</name>
<evidence type="ECO:0000256" key="7">
    <source>
        <dbReference type="ARBA" id="ARBA00022723"/>
    </source>
</evidence>
<dbReference type="GO" id="GO:0046872">
    <property type="term" value="F:metal ion binding"/>
    <property type="evidence" value="ECO:0007669"/>
    <property type="project" value="UniProtKB-KW"/>
</dbReference>
<comment type="subcellular location">
    <subcellularLocation>
        <location evidence="2">Cell membrane</location>
        <topology evidence="2">Multi-pass membrane protein</topology>
    </subcellularLocation>
</comment>
<dbReference type="InterPro" id="IPR009056">
    <property type="entry name" value="Cyt_c-like_dom"/>
</dbReference>
<keyword evidence="16" id="KW-1133">Transmembrane helix</keyword>
<evidence type="ECO:0000256" key="16">
    <source>
        <dbReference type="SAM" id="Phobius"/>
    </source>
</evidence>
<dbReference type="InterPro" id="IPR021796">
    <property type="entry name" value="Tll0287-like_dom"/>
</dbReference>
<dbReference type="InterPro" id="IPR003660">
    <property type="entry name" value="HAMP_dom"/>
</dbReference>
<keyword evidence="8" id="KW-0547">Nucleotide-binding</keyword>
<evidence type="ECO:0000256" key="4">
    <source>
        <dbReference type="ARBA" id="ARBA00022475"/>
    </source>
</evidence>
<feature type="region of interest" description="Disordered" evidence="15">
    <location>
        <begin position="292"/>
        <end position="319"/>
    </location>
</feature>
<evidence type="ECO:0000313" key="19">
    <source>
        <dbReference type="EMBL" id="MBE9076069.1"/>
    </source>
</evidence>
<dbReference type="RefSeq" id="WP_193904731.1">
    <property type="nucleotide sequence ID" value="NZ_JADEXG010000003.1"/>
</dbReference>
<reference evidence="19" key="1">
    <citation type="submission" date="2020-10" db="EMBL/GenBank/DDBJ databases">
        <authorList>
            <person name="Castelo-Branco R."/>
            <person name="Eusebio N."/>
            <person name="Adriana R."/>
            <person name="Vieira A."/>
            <person name="Brugerolle De Fraissinette N."/>
            <person name="Rezende De Castro R."/>
            <person name="Schneider M.P."/>
            <person name="Vasconcelos V."/>
            <person name="Leao P.N."/>
        </authorList>
    </citation>
    <scope>NUCLEOTIDE SEQUENCE</scope>
    <source>
        <strain evidence="19">LEGE 07310</strain>
    </source>
</reference>
<keyword evidence="9" id="KW-0418">Kinase</keyword>
<evidence type="ECO:0000256" key="14">
    <source>
        <dbReference type="PROSITE-ProRule" id="PRU00433"/>
    </source>
</evidence>
<dbReference type="GO" id="GO:0005524">
    <property type="term" value="F:ATP binding"/>
    <property type="evidence" value="ECO:0007669"/>
    <property type="project" value="UniProtKB-KW"/>
</dbReference>
<evidence type="ECO:0000259" key="18">
    <source>
        <dbReference type="PROSITE" id="PS51007"/>
    </source>
</evidence>
<dbReference type="PROSITE" id="PS50885">
    <property type="entry name" value="HAMP"/>
    <property type="match status" value="1"/>
</dbReference>